<dbReference type="AlphaFoldDB" id="A0A0L0NI46"/>
<evidence type="ECO:0000256" key="3">
    <source>
        <dbReference type="ARBA" id="ARBA00022827"/>
    </source>
</evidence>
<dbReference type="GO" id="GO:0004497">
    <property type="term" value="F:monooxygenase activity"/>
    <property type="evidence" value="ECO:0007669"/>
    <property type="project" value="UniProtKB-KW"/>
</dbReference>
<organism evidence="7 8">
    <name type="scientific">Tolypocladium ophioglossoides (strain CBS 100239)</name>
    <name type="common">Snaketongue truffleclub</name>
    <name type="synonym">Elaphocordyceps ophioglossoides</name>
    <dbReference type="NCBI Taxonomy" id="1163406"/>
    <lineage>
        <taxon>Eukaryota</taxon>
        <taxon>Fungi</taxon>
        <taxon>Dikarya</taxon>
        <taxon>Ascomycota</taxon>
        <taxon>Pezizomycotina</taxon>
        <taxon>Sordariomycetes</taxon>
        <taxon>Hypocreomycetidae</taxon>
        <taxon>Hypocreales</taxon>
        <taxon>Ophiocordycipitaceae</taxon>
        <taxon>Tolypocladium</taxon>
    </lineage>
</organism>
<dbReference type="STRING" id="1163406.A0A0L0NI46"/>
<dbReference type="Proteomes" id="UP000036947">
    <property type="component" value="Unassembled WGS sequence"/>
</dbReference>
<dbReference type="PANTHER" id="PTHR13789:SF215">
    <property type="entry name" value="FAD-BINDING DOMAIN-CONTAINING PROTEIN-RELATED"/>
    <property type="match status" value="1"/>
</dbReference>
<dbReference type="PRINTS" id="PR00420">
    <property type="entry name" value="RNGMNOXGNASE"/>
</dbReference>
<evidence type="ECO:0000313" key="8">
    <source>
        <dbReference type="Proteomes" id="UP000036947"/>
    </source>
</evidence>
<dbReference type="Pfam" id="PF01494">
    <property type="entry name" value="FAD_binding_3"/>
    <property type="match status" value="1"/>
</dbReference>
<feature type="domain" description="FAD-binding" evidence="6">
    <location>
        <begin position="10"/>
        <end position="230"/>
    </location>
</feature>
<comment type="caution">
    <text evidence="7">The sequence shown here is derived from an EMBL/GenBank/DDBJ whole genome shotgun (WGS) entry which is preliminary data.</text>
</comment>
<keyword evidence="2" id="KW-0285">Flavoprotein</keyword>
<reference evidence="7 8" key="1">
    <citation type="journal article" date="2015" name="BMC Genomics">
        <title>The genome of the truffle-parasite Tolypocladium ophioglossoides and the evolution of antifungal peptaibiotics.</title>
        <authorList>
            <person name="Quandt C.A."/>
            <person name="Bushley K.E."/>
            <person name="Spatafora J.W."/>
        </authorList>
    </citation>
    <scope>NUCLEOTIDE SEQUENCE [LARGE SCALE GENOMIC DNA]</scope>
    <source>
        <strain evidence="7 8">CBS 100239</strain>
    </source>
</reference>
<keyword evidence="5" id="KW-0503">Monooxygenase</keyword>
<keyword evidence="4" id="KW-0560">Oxidoreductase</keyword>
<dbReference type="InterPro" id="IPR002938">
    <property type="entry name" value="FAD-bd"/>
</dbReference>
<keyword evidence="8" id="KW-1185">Reference proteome</keyword>
<gene>
    <name evidence="7" type="ORF">TOPH_01402</name>
</gene>
<dbReference type="InterPro" id="IPR036188">
    <property type="entry name" value="FAD/NAD-bd_sf"/>
</dbReference>
<proteinExistence type="inferred from homology"/>
<accession>A0A0L0NI46</accession>
<name>A0A0L0NI46_TOLOC</name>
<dbReference type="OrthoDB" id="9993796at2759"/>
<keyword evidence="3" id="KW-0274">FAD</keyword>
<dbReference type="GO" id="GO:0071949">
    <property type="term" value="F:FAD binding"/>
    <property type="evidence" value="ECO:0007669"/>
    <property type="project" value="InterPro"/>
</dbReference>
<sequence length="434" mass="47040">MPQAQEMPLQVIVVGAGIGGLCTAVALQQAGHSVKVFEKSRFAAEIGAALLITPNGERVLSRLGFDFTRSRADDMTCFEVLDGVTFEPLSRVDLSQARKEFGAPLYTVHRVDLHNEILRLTSELDIRLASRVVAADAEQGFVLLEDGTRHHADLIVAADGLHSVLRGVVLGDQDTAKPTPSGMSAFRFMIPTSELQDNPHFRELLKLKGRGSSVLADTAHQTERHMVWYTCRDGQVQNFAGIRESMPTGEGEHDAGRIWPLSSQPDPYHQSGSQCDRLAPFIPRPASNLASGEDCPNRGCCSSSTSIFPSIPSFSMAIPSLTQEMMQMLPFGAQGANQAIEDAGALGALFSGIGCASDVASRLALFEQVRRLRASRIQTLSKVRIGKEREVEAELRQYADPPGSDVPTSFAERCKHDYGFNVFAACKEALAKGA</sequence>
<evidence type="ECO:0000256" key="4">
    <source>
        <dbReference type="ARBA" id="ARBA00023002"/>
    </source>
</evidence>
<dbReference type="Gene3D" id="3.50.50.60">
    <property type="entry name" value="FAD/NAD(P)-binding domain"/>
    <property type="match status" value="2"/>
</dbReference>
<dbReference type="PANTHER" id="PTHR13789">
    <property type="entry name" value="MONOOXYGENASE"/>
    <property type="match status" value="1"/>
</dbReference>
<dbReference type="SUPFAM" id="SSF51905">
    <property type="entry name" value="FAD/NAD(P)-binding domain"/>
    <property type="match status" value="1"/>
</dbReference>
<evidence type="ECO:0000256" key="2">
    <source>
        <dbReference type="ARBA" id="ARBA00022630"/>
    </source>
</evidence>
<evidence type="ECO:0000313" key="7">
    <source>
        <dbReference type="EMBL" id="KND93405.1"/>
    </source>
</evidence>
<evidence type="ECO:0000256" key="5">
    <source>
        <dbReference type="ARBA" id="ARBA00023033"/>
    </source>
</evidence>
<dbReference type="EMBL" id="LFRF01000003">
    <property type="protein sequence ID" value="KND93405.1"/>
    <property type="molecule type" value="Genomic_DNA"/>
</dbReference>
<evidence type="ECO:0000259" key="6">
    <source>
        <dbReference type="Pfam" id="PF01494"/>
    </source>
</evidence>
<dbReference type="InterPro" id="IPR050493">
    <property type="entry name" value="FAD-dep_Monooxygenase_BioMet"/>
</dbReference>
<evidence type="ECO:0000256" key="1">
    <source>
        <dbReference type="ARBA" id="ARBA00007992"/>
    </source>
</evidence>
<comment type="similarity">
    <text evidence="1">Belongs to the paxM FAD-dependent monooxygenase family.</text>
</comment>
<protein>
    <submittedName>
        <fullName evidence="7">3-hydroxybenzoate 6-hydroxylase 1</fullName>
    </submittedName>
</protein>